<protein>
    <recommendedName>
        <fullName evidence="15">Guanine nucleotide-binding protein alpha subunit</fullName>
        <shortName evidence="15">GP-alpha</shortName>
    </recommendedName>
</protein>
<evidence type="ECO:0000256" key="1">
    <source>
        <dbReference type="ARBA" id="ARBA00001946"/>
    </source>
</evidence>
<feature type="binding site" evidence="13">
    <location>
        <begin position="214"/>
        <end position="218"/>
    </location>
    <ligand>
        <name>GTP</name>
        <dbReference type="ChEBI" id="CHEBI:37565"/>
    </ligand>
</feature>
<proteinExistence type="inferred from homology"/>
<evidence type="ECO:0000256" key="7">
    <source>
        <dbReference type="ARBA" id="ARBA00022801"/>
    </source>
</evidence>
<dbReference type="InterPro" id="IPR011025">
    <property type="entry name" value="GproteinA_insert"/>
</dbReference>
<comment type="function">
    <text evidence="15">Guanine nucleotide-binding proteins (G proteins) are involved as modulators or transducers in various transmembrane signaling systems.</text>
</comment>
<comment type="domain">
    <text evidence="15">The helical domain is required for self-activation.</text>
</comment>
<evidence type="ECO:0000256" key="5">
    <source>
        <dbReference type="ARBA" id="ARBA00022723"/>
    </source>
</evidence>
<comment type="subcellular location">
    <subcellularLocation>
        <location evidence="15">Cell membrane</location>
    </subcellularLocation>
</comment>
<feature type="binding site" evidence="14">
    <location>
        <position position="189"/>
    </location>
    <ligand>
        <name>Mg(2+)</name>
        <dbReference type="ChEBI" id="CHEBI:18420"/>
    </ligand>
</feature>
<dbReference type="SUPFAM" id="SSF47895">
    <property type="entry name" value="Transducin (alpha subunit), insertion domain"/>
    <property type="match status" value="1"/>
</dbReference>
<evidence type="ECO:0000313" key="16">
    <source>
        <dbReference type="EMBL" id="KAI5072401.1"/>
    </source>
</evidence>
<sequence>MGAGCTKVQSQEEAEDAAIKRNMEIEAKREQKVLKLLLLGAGESGKSTIFKQIKVLFQTGFDDPERRSFVPVIHANVYQSIRTLLMGCKEFAEREGESSSKYILLPENQNYGERIAEVESPEGCSLLDEDNALKVQNCWKDPAIQAAYLRGNELQLPDCTEFFLNNVLRLAAQDYIPSQEDILFARQQTTGIVETEFSPDKDPKNKGVCYRLFDVGGQRNERRKWMHLFDGVTAIIFCASLSEYDQTLLEDDKQNRMIETRELLAWLLQQPWFENTSFLVFLNKFDIFQKKALKVPLSACDWFQDYQPLTTNNQEIERAYRYVERKFKKIYEENTAPSNIQRQFRTYRTTAIDEGIIKETFRLVDDALTIQRLIQEMLNVLHVLACSSLEGVFLACEWQRP</sequence>
<dbReference type="PANTHER" id="PTHR10218">
    <property type="entry name" value="GTP-BINDING PROTEIN ALPHA SUBUNIT"/>
    <property type="match status" value="1"/>
</dbReference>
<evidence type="ECO:0000313" key="17">
    <source>
        <dbReference type="Proteomes" id="UP000886520"/>
    </source>
</evidence>
<dbReference type="GO" id="GO:0031683">
    <property type="term" value="F:G-protein beta/gamma-subunit complex binding"/>
    <property type="evidence" value="ECO:0007669"/>
    <property type="project" value="UniProtKB-UniRule"/>
</dbReference>
<keyword evidence="11 15" id="KW-0807">Transducer</keyword>
<keyword evidence="5 14" id="KW-0479">Metal-binding</keyword>
<dbReference type="PRINTS" id="PR01242">
    <property type="entry name" value="GPROTEINAPLT"/>
</dbReference>
<feature type="binding site" evidence="13">
    <location>
        <begin position="43"/>
        <end position="48"/>
    </location>
    <ligand>
        <name>GTP</name>
        <dbReference type="ChEBI" id="CHEBI:37565"/>
    </ligand>
</feature>
<dbReference type="Proteomes" id="UP000886520">
    <property type="component" value="Chromosome 12"/>
</dbReference>
<evidence type="ECO:0000256" key="12">
    <source>
        <dbReference type="ARBA" id="ARBA00023288"/>
    </source>
</evidence>
<comment type="caution">
    <text evidence="16">The sequence shown here is derived from an EMBL/GenBank/DDBJ whole genome shotgun (WGS) entry which is preliminary data.</text>
</comment>
<feature type="binding site" evidence="14">
    <location>
        <position position="47"/>
    </location>
    <ligand>
        <name>Mg(2+)</name>
        <dbReference type="ChEBI" id="CHEBI:18420"/>
    </ligand>
</feature>
<keyword evidence="9 13" id="KW-0342">GTP-binding</keyword>
<evidence type="ECO:0000256" key="11">
    <source>
        <dbReference type="ARBA" id="ARBA00023224"/>
    </source>
</evidence>
<reference evidence="16" key="1">
    <citation type="submission" date="2021-01" db="EMBL/GenBank/DDBJ databases">
        <title>Adiantum capillus-veneris genome.</title>
        <authorList>
            <person name="Fang Y."/>
            <person name="Liao Q."/>
        </authorList>
    </citation>
    <scope>NUCLEOTIDE SEQUENCE</scope>
    <source>
        <strain evidence="16">H3</strain>
        <tissue evidence="16">Leaf</tissue>
    </source>
</reference>
<dbReference type="GO" id="GO:0005834">
    <property type="term" value="C:heterotrimeric G-protein complex"/>
    <property type="evidence" value="ECO:0007669"/>
    <property type="project" value="UniProtKB-UniRule"/>
</dbReference>
<keyword evidence="3" id="KW-0934">Plastid</keyword>
<dbReference type="Pfam" id="PF00503">
    <property type="entry name" value="G-alpha"/>
    <property type="match status" value="1"/>
</dbReference>
<keyword evidence="12 15" id="KW-0449">Lipoprotein</keyword>
<keyword evidence="3" id="KW-0150">Chloroplast</keyword>
<evidence type="ECO:0000256" key="8">
    <source>
        <dbReference type="ARBA" id="ARBA00022842"/>
    </source>
</evidence>
<dbReference type="GO" id="GO:0001664">
    <property type="term" value="F:G protein-coupled receptor binding"/>
    <property type="evidence" value="ECO:0007669"/>
    <property type="project" value="UniProtKB-UniRule"/>
</dbReference>
<dbReference type="InterPro" id="IPR001019">
    <property type="entry name" value="Gprotein_alpha_su"/>
</dbReference>
<name>A0A9D4ZGW6_ADICA</name>
<keyword evidence="17" id="KW-1185">Reference proteome</keyword>
<comment type="similarity">
    <text evidence="2 15">Belongs to the G-alpha family.</text>
</comment>
<keyword evidence="15" id="KW-0472">Membrane</keyword>
<dbReference type="InterPro" id="IPR027417">
    <property type="entry name" value="P-loop_NTPase"/>
</dbReference>
<keyword evidence="15" id="KW-1003">Cell membrane</keyword>
<dbReference type="EMBL" id="JABFUD020000012">
    <property type="protein sequence ID" value="KAI5072401.1"/>
    <property type="molecule type" value="Genomic_DNA"/>
</dbReference>
<keyword evidence="4 15" id="KW-0519">Myristate</keyword>
<organism evidence="16 17">
    <name type="scientific">Adiantum capillus-veneris</name>
    <name type="common">Maidenhair fern</name>
    <dbReference type="NCBI Taxonomy" id="13818"/>
    <lineage>
        <taxon>Eukaryota</taxon>
        <taxon>Viridiplantae</taxon>
        <taxon>Streptophyta</taxon>
        <taxon>Embryophyta</taxon>
        <taxon>Tracheophyta</taxon>
        <taxon>Polypodiopsida</taxon>
        <taxon>Polypodiidae</taxon>
        <taxon>Polypodiales</taxon>
        <taxon>Pteridineae</taxon>
        <taxon>Pteridaceae</taxon>
        <taxon>Vittarioideae</taxon>
        <taxon>Adiantum</taxon>
    </lineage>
</organism>
<evidence type="ECO:0000256" key="9">
    <source>
        <dbReference type="ARBA" id="ARBA00023134"/>
    </source>
</evidence>
<evidence type="ECO:0000256" key="14">
    <source>
        <dbReference type="PIRSR" id="PIRSR601019-2"/>
    </source>
</evidence>
<dbReference type="GO" id="GO:0046872">
    <property type="term" value="F:metal ion binding"/>
    <property type="evidence" value="ECO:0007669"/>
    <property type="project" value="UniProtKB-UniRule"/>
</dbReference>
<evidence type="ECO:0000256" key="3">
    <source>
        <dbReference type="ARBA" id="ARBA00022528"/>
    </source>
</evidence>
<dbReference type="SUPFAM" id="SSF52540">
    <property type="entry name" value="P-loop containing nucleoside triphosphate hydrolases"/>
    <property type="match status" value="1"/>
</dbReference>
<dbReference type="InterPro" id="IPR002976">
    <property type="entry name" value="Plant_Gprotein_alpha"/>
</dbReference>
<dbReference type="GO" id="GO:0005525">
    <property type="term" value="F:GTP binding"/>
    <property type="evidence" value="ECO:0007669"/>
    <property type="project" value="UniProtKB-UniRule"/>
</dbReference>
<evidence type="ECO:0000256" key="15">
    <source>
        <dbReference type="RuleBase" id="RU368109"/>
    </source>
</evidence>
<dbReference type="AlphaFoldDB" id="A0A9D4ZGW6"/>
<feature type="binding site" evidence="13">
    <location>
        <begin position="183"/>
        <end position="189"/>
    </location>
    <ligand>
        <name>GTP</name>
        <dbReference type="ChEBI" id="CHEBI:37565"/>
    </ligand>
</feature>
<dbReference type="PANTHER" id="PTHR10218:SF302">
    <property type="entry name" value="GUANINE NUCLEOTIDE-BINDING PROTEIN ALPHA-5 SUBUNIT"/>
    <property type="match status" value="1"/>
</dbReference>
<dbReference type="GO" id="GO:0007188">
    <property type="term" value="P:adenylate cyclase-modulating G protein-coupled receptor signaling pathway"/>
    <property type="evidence" value="ECO:0007669"/>
    <property type="project" value="UniProtKB-UniRule"/>
</dbReference>
<evidence type="ECO:0000256" key="13">
    <source>
        <dbReference type="PIRSR" id="PIRSR601019-1"/>
    </source>
</evidence>
<dbReference type="Gene3D" id="1.10.400.10">
    <property type="entry name" value="GI Alpha 1, domain 2-like"/>
    <property type="match status" value="1"/>
</dbReference>
<evidence type="ECO:0000256" key="10">
    <source>
        <dbReference type="ARBA" id="ARBA00023139"/>
    </source>
</evidence>
<keyword evidence="10 15" id="KW-0564">Palmitate</keyword>
<dbReference type="OrthoDB" id="5817230at2759"/>
<gene>
    <name evidence="16" type="ORF">GOP47_0012507</name>
</gene>
<feature type="binding site" evidence="13">
    <location>
        <begin position="283"/>
        <end position="286"/>
    </location>
    <ligand>
        <name>GTP</name>
        <dbReference type="ChEBI" id="CHEBI:37565"/>
    </ligand>
</feature>
<dbReference type="CDD" id="cd00066">
    <property type="entry name" value="G-alpha"/>
    <property type="match status" value="1"/>
</dbReference>
<keyword evidence="6 13" id="KW-0547">Nucleotide-binding</keyword>
<dbReference type="Gene3D" id="3.40.50.300">
    <property type="entry name" value="P-loop containing nucleotide triphosphate hydrolases"/>
    <property type="match status" value="1"/>
</dbReference>
<accession>A0A9D4ZGW6</accession>
<dbReference type="PRINTS" id="PR00318">
    <property type="entry name" value="GPROTEINA"/>
</dbReference>
<feature type="binding site" evidence="13">
    <location>
        <position position="351"/>
    </location>
    <ligand>
        <name>GTP</name>
        <dbReference type="ChEBI" id="CHEBI:37565"/>
    </ligand>
</feature>
<dbReference type="PROSITE" id="PS51882">
    <property type="entry name" value="G_ALPHA"/>
    <property type="match status" value="1"/>
</dbReference>
<dbReference type="SMART" id="SM00275">
    <property type="entry name" value="G_alpha"/>
    <property type="match status" value="1"/>
</dbReference>
<keyword evidence="8 14" id="KW-0460">Magnesium</keyword>
<evidence type="ECO:0000256" key="2">
    <source>
        <dbReference type="ARBA" id="ARBA00005804"/>
    </source>
</evidence>
<dbReference type="GO" id="GO:0003924">
    <property type="term" value="F:GTPase activity"/>
    <property type="evidence" value="ECO:0007669"/>
    <property type="project" value="InterPro"/>
</dbReference>
<keyword evidence="7" id="KW-0378">Hydrolase</keyword>
<evidence type="ECO:0000256" key="4">
    <source>
        <dbReference type="ARBA" id="ARBA00022707"/>
    </source>
</evidence>
<dbReference type="FunFam" id="3.40.50.300:FF:000733">
    <property type="entry name" value="Guanine nucleotide-binding protein alpha-1 subunit"/>
    <property type="match status" value="1"/>
</dbReference>
<dbReference type="GO" id="GO:0005737">
    <property type="term" value="C:cytoplasm"/>
    <property type="evidence" value="ECO:0007669"/>
    <property type="project" value="TreeGrafter"/>
</dbReference>
<comment type="subunit">
    <text evidence="15">G proteins are composed of 3 units; alpha, beta and gamma. The alpha chain contains the guanine nucleotide binding site.</text>
</comment>
<comment type="cofactor">
    <cofactor evidence="1">
        <name>Mg(2+)</name>
        <dbReference type="ChEBI" id="CHEBI:18420"/>
    </cofactor>
</comment>
<evidence type="ECO:0000256" key="6">
    <source>
        <dbReference type="ARBA" id="ARBA00022741"/>
    </source>
</evidence>